<sequence length="1723" mass="195478">MGAMSLETGLGELKVVTLDSLNIQRKPALIKIDVEGMELDVLLGGERLISESRPLIYVECLNQTEFRSVFNWLSERGYIYWDTFNASPTHLFLPLEKTTEDQRISRLHYKEVFEAYRTSGQLVHLRRQIDEINQKYRLVSEQITTYKQRTAKEEAIRIAAEEKLQQIAAQFKQAQERLEEANKKYRDATEQVSSLKQRVVQEEAARTESAKALEQIQAQLTEAQAKLQQERSGLQQQIEQLQAQGQSRTTALHEAEKQLIGLQAKFEANQERLEEANKKYRDATEQVSSLKQRVVQVEAARAESAKALEQIQAQLTEAHAKLQQERSGLQQQIEQLQAQGQSRTTALHEAEKQLIGLQAKFEANQERLEEANKKYRDATEQVSSLKQRVVQEVVARAESVKALEQIQAQFTQAQVQLKQERIVLQQQIEQLQAQASQLDAVSHELESANQKYRFATEQVDKLKQQLFQQENARLAAEKRVKQTAVQLEQANLKYRKITAEDVPSLKSKLEENYALKREQQHAIEQLKLDARKSKQALSEAHAKLQKLQQQKMAADQQVIKTRASLSFQLGYLLIENFKSVRGIISLPGALWAWRKELLKRRAQQNQRQKALEVVVPAKPVKVAVNQKPAAPERQQPIVLQSVSALTQNAPDASVSATALVKDPHHVKVACIMDEFTFGSYQPECTTQQLTPDHWEAELAAFQPELLFIESAWRGKDELWGSKVGHTSTELQGIVAWCRAKNVPTVFWNKEDPVHFETFLTTAKLFDHVFTTDIDCIHRYKAALGHERVYLLPFACQPANNNPIETYDRKDAFCFAGAYYAKYPERTRDLGNFVETLPAFRPLEIYDRNFGKSDPNYQFPAEYQPYIVGTLPFDQIDKAYKGYRYAINLNSIKQSQTMFARRVFELLASNTITVSNFSRGVRLLFGDLVITTDSGSEMVRHLNKVANDDVHGRKLRLAALRKVMQEHTYAQRMAYVVSKATGQGAPNTLPHIAVIALATTQAELDSILVHYQQQRHTHRSLLVVVSNGLESLQPMATPGIRFVPAAEVNGQTLRTAVGEVQWVATMVPQDYYGPNYLLDIALATRYSGADMIGKVAHFTWIDGATALQQSDAAYRPANSLPARCAATRIQTLADVPLAEWLSGLSERQLTTDNGLAIDEFNYCCEGAEPALREQVTASVDDLPALNIGIGIDELLMRAERIAPATTGHDESPVFTGKQLASNFGKAPSAAIQLGVEYDHWRIDSGLPDGKHEYLYATTEHSLEALCIDNQFKFYLDVTLGLNIQLVVVFLDAQKQKISHAIKHPNRNQQVDVPVGTSSIRFGLRFYAGGSAEIKGLVLGHRSLQPSEMIGQAEHLVLTNHYPSYEDLYRNGFVHSRVRAYRERGVRCDVFRLRAEEAVSYHEFEDVDVTTGSQEVLHKMLCSGQYKSVLVHFLDPAMWEVLQHHVDRIKVVVWVHGAEIQPWHRRDFNNETEEQRTVAKMKSDKRMAFWRELLKDIPTNLKLVFVSKWFAENVMEDIGFRIPEDHYSIIHNPINTDLFSYEKKPVEQRKKILSIRPYASKIYANDLSVKAILELSKKSFFNDFEFRIIGDGPLFEETLAPLRKFSNVYIEQRFLKQSEIASLHKEYGVFLCPSRMDTQGVSRDEAMSSGLVPITNVVAAIPEFVENHCGILAPGENAEAIAQGIAMLYEKPEQFATMSKAAAKRVRQQSDVRNIIQLELSNFSL</sequence>
<dbReference type="EMBL" id="JBOK01000010">
    <property type="protein sequence ID" value="EXU80033.1"/>
    <property type="molecule type" value="Genomic_DNA"/>
</dbReference>
<dbReference type="PANTHER" id="PTHR45947">
    <property type="entry name" value="SULFOQUINOVOSYL TRANSFERASE SQD2"/>
    <property type="match status" value="1"/>
</dbReference>
<dbReference type="SUPFAM" id="SSF53335">
    <property type="entry name" value="S-adenosyl-L-methionine-dependent methyltransferases"/>
    <property type="match status" value="1"/>
</dbReference>
<dbReference type="Proteomes" id="UP000020766">
    <property type="component" value="Unassembled WGS sequence"/>
</dbReference>
<dbReference type="InterPro" id="IPR029063">
    <property type="entry name" value="SAM-dependent_MTases_sf"/>
</dbReference>
<keyword evidence="1" id="KW-0175">Coiled coil</keyword>
<reference evidence="4 5" key="1">
    <citation type="submission" date="2014-01" db="EMBL/GenBank/DDBJ databases">
        <title>Interspecies Systems Biology Uncovers Metabolites Affecting C. elegans Gene Expression and Life History Traits.</title>
        <authorList>
            <person name="Watson E."/>
            <person name="Macneil L.T."/>
            <person name="Ritter A.D."/>
            <person name="Yilmaz L.S."/>
            <person name="Rosebrock A.P."/>
            <person name="Caudy A.A."/>
            <person name="Walhout A.J."/>
        </authorList>
    </citation>
    <scope>NUCLEOTIDE SEQUENCE [LARGE SCALE GENOMIC DNA]</scope>
    <source>
        <strain evidence="4 5">DA1877</strain>
    </source>
</reference>
<evidence type="ECO:0000259" key="3">
    <source>
        <dbReference type="Pfam" id="PF13524"/>
    </source>
</evidence>
<dbReference type="Pfam" id="PF13524">
    <property type="entry name" value="Glyco_trans_1_2"/>
    <property type="match status" value="1"/>
</dbReference>
<dbReference type="InterPro" id="IPR055259">
    <property type="entry name" value="YkvP/CgeB_Glyco_trans-like"/>
</dbReference>
<dbReference type="InterPro" id="IPR006342">
    <property type="entry name" value="FkbM_mtfrase"/>
</dbReference>
<protein>
    <submittedName>
        <fullName evidence="4">Glycosyl transferase family 1</fullName>
    </submittedName>
</protein>
<dbReference type="Pfam" id="PF05050">
    <property type="entry name" value="Methyltransf_21"/>
    <property type="match status" value="1"/>
</dbReference>
<dbReference type="InterPro" id="IPR050194">
    <property type="entry name" value="Glycosyltransferase_grp1"/>
</dbReference>
<name>A0A014NKP3_9BURK</name>
<feature type="coiled-coil region" evidence="1">
    <location>
        <begin position="122"/>
        <end position="388"/>
    </location>
</feature>
<proteinExistence type="predicted"/>
<dbReference type="Pfam" id="PF13692">
    <property type="entry name" value="Glyco_trans_1_4"/>
    <property type="match status" value="1"/>
</dbReference>
<accession>A0A014NKP3</accession>
<dbReference type="PATRIC" id="fig|1457173.3.peg.1956"/>
<dbReference type="Gene3D" id="3.40.50.150">
    <property type="entry name" value="Vaccinia Virus protein VP39"/>
    <property type="match status" value="1"/>
</dbReference>
<organism evidence="4 5">
    <name type="scientific">Comamonas aquatica DA1877</name>
    <dbReference type="NCBI Taxonomy" id="1457173"/>
    <lineage>
        <taxon>Bacteria</taxon>
        <taxon>Pseudomonadati</taxon>
        <taxon>Pseudomonadota</taxon>
        <taxon>Betaproteobacteria</taxon>
        <taxon>Burkholderiales</taxon>
        <taxon>Comamonadaceae</taxon>
        <taxon>Comamonas</taxon>
    </lineage>
</organism>
<comment type="caution">
    <text evidence="4">The sequence shown here is derived from an EMBL/GenBank/DDBJ whole genome shotgun (WGS) entry which is preliminary data.</text>
</comment>
<dbReference type="PANTHER" id="PTHR45947:SF3">
    <property type="entry name" value="SULFOQUINOVOSYL TRANSFERASE SQD2"/>
    <property type="match status" value="1"/>
</dbReference>
<feature type="coiled-coil region" evidence="1">
    <location>
        <begin position="414"/>
        <end position="557"/>
    </location>
</feature>
<evidence type="ECO:0000256" key="1">
    <source>
        <dbReference type="SAM" id="Coils"/>
    </source>
</evidence>
<evidence type="ECO:0000313" key="5">
    <source>
        <dbReference type="Proteomes" id="UP000020766"/>
    </source>
</evidence>
<feature type="domain" description="Spore protein YkvP/CgeB glycosyl transferase-like" evidence="3">
    <location>
        <begin position="864"/>
        <end position="975"/>
    </location>
</feature>
<feature type="domain" description="Methyltransferase FkbM" evidence="2">
    <location>
        <begin position="14"/>
        <end position="80"/>
    </location>
</feature>
<dbReference type="CDD" id="cd03801">
    <property type="entry name" value="GT4_PimA-like"/>
    <property type="match status" value="1"/>
</dbReference>
<evidence type="ECO:0000313" key="4">
    <source>
        <dbReference type="EMBL" id="EXU80033.1"/>
    </source>
</evidence>
<keyword evidence="5" id="KW-1185">Reference proteome</keyword>
<keyword evidence="4" id="KW-0808">Transferase</keyword>
<gene>
    <name evidence="4" type="ORF">AX13_01470</name>
</gene>
<dbReference type="SUPFAM" id="SSF53756">
    <property type="entry name" value="UDP-Glycosyltransferase/glycogen phosphorylase"/>
    <property type="match status" value="1"/>
</dbReference>
<dbReference type="Gene3D" id="3.40.50.2000">
    <property type="entry name" value="Glycogen Phosphorylase B"/>
    <property type="match status" value="2"/>
</dbReference>
<evidence type="ECO:0000259" key="2">
    <source>
        <dbReference type="Pfam" id="PF05050"/>
    </source>
</evidence>
<dbReference type="GO" id="GO:0016757">
    <property type="term" value="F:glycosyltransferase activity"/>
    <property type="evidence" value="ECO:0007669"/>
    <property type="project" value="TreeGrafter"/>
</dbReference>